<evidence type="ECO:0000256" key="4">
    <source>
        <dbReference type="ARBA" id="ARBA00023136"/>
    </source>
</evidence>
<dbReference type="GO" id="GO:0140359">
    <property type="term" value="F:ABC-type transporter activity"/>
    <property type="evidence" value="ECO:0007669"/>
    <property type="project" value="InterPro"/>
</dbReference>
<evidence type="ECO:0000256" key="5">
    <source>
        <dbReference type="SAM" id="Phobius"/>
    </source>
</evidence>
<keyword evidence="2 5" id="KW-0812">Transmembrane</keyword>
<dbReference type="AlphaFoldDB" id="A0A7G9WJA5"/>
<sequence>MINLAKRNLKIFFREKSAVFFSFLSVLIIIGLYVIFLGNIWTNYLPHGTVGVKTMRDSWIIAGIVSVASVTTAMGAFGRMIEDKVEKISRDFFVSPIRRAQIVGGYILSAFLIGTILSLFTFVLGEAYIVATDGEILGLVPMLKFLGTLILSAFSSSCFVFFIVSFFERNSAFSTASTVIGTLIGFLTGIYLPIGELPDSVQWAVKLFPASHATALMRQLMMEKPMEVSFAGAPASLVTEFKENMGIVYNYNGYTAEAWVHVLVLVLTGVVFFLLALWNVMRKSKEN</sequence>
<feature type="transmembrane region" description="Helical" evidence="5">
    <location>
        <begin position="258"/>
        <end position="281"/>
    </location>
</feature>
<dbReference type="InterPro" id="IPR000412">
    <property type="entry name" value="ABC_2_transport"/>
</dbReference>
<keyword evidence="4 5" id="KW-0472">Membrane</keyword>
<dbReference type="InterPro" id="IPR013525">
    <property type="entry name" value="ABC2_TM"/>
</dbReference>
<dbReference type="InterPro" id="IPR051784">
    <property type="entry name" value="Nod_factor_ABC_transporter"/>
</dbReference>
<proteinExistence type="predicted"/>
<organism evidence="7 8">
    <name type="scientific">Caproicibacterium amylolyticum</name>
    <dbReference type="NCBI Taxonomy" id="2766537"/>
    <lineage>
        <taxon>Bacteria</taxon>
        <taxon>Bacillati</taxon>
        <taxon>Bacillota</taxon>
        <taxon>Clostridia</taxon>
        <taxon>Eubacteriales</taxon>
        <taxon>Oscillospiraceae</taxon>
        <taxon>Caproicibacterium</taxon>
    </lineage>
</organism>
<evidence type="ECO:0000256" key="2">
    <source>
        <dbReference type="ARBA" id="ARBA00022692"/>
    </source>
</evidence>
<evidence type="ECO:0000256" key="3">
    <source>
        <dbReference type="ARBA" id="ARBA00022989"/>
    </source>
</evidence>
<evidence type="ECO:0000313" key="7">
    <source>
        <dbReference type="EMBL" id="QNO18767.1"/>
    </source>
</evidence>
<keyword evidence="8" id="KW-1185">Reference proteome</keyword>
<keyword evidence="3 5" id="KW-1133">Transmembrane helix</keyword>
<dbReference type="RefSeq" id="WP_212507835.1">
    <property type="nucleotide sequence ID" value="NZ_CP060696.1"/>
</dbReference>
<feature type="transmembrane region" description="Helical" evidence="5">
    <location>
        <begin position="102"/>
        <end position="125"/>
    </location>
</feature>
<dbReference type="PANTHER" id="PTHR43229">
    <property type="entry name" value="NODULATION PROTEIN J"/>
    <property type="match status" value="1"/>
</dbReference>
<feature type="transmembrane region" description="Helical" evidence="5">
    <location>
        <begin position="173"/>
        <end position="194"/>
    </location>
</feature>
<protein>
    <submittedName>
        <fullName evidence="7">ABC transporter permease</fullName>
    </submittedName>
</protein>
<feature type="domain" description="ABC-2 type transporter transmembrane" evidence="6">
    <location>
        <begin position="63"/>
        <end position="278"/>
    </location>
</feature>
<dbReference type="PANTHER" id="PTHR43229:SF2">
    <property type="entry name" value="NODULATION PROTEIN J"/>
    <property type="match status" value="1"/>
</dbReference>
<accession>A0A7G9WJA5</accession>
<evidence type="ECO:0000259" key="6">
    <source>
        <dbReference type="Pfam" id="PF12698"/>
    </source>
</evidence>
<dbReference type="Proteomes" id="UP000516046">
    <property type="component" value="Chromosome"/>
</dbReference>
<dbReference type="KEGG" id="caml:H6X83_03800"/>
<gene>
    <name evidence="7" type="ORF">H6X83_03800</name>
</gene>
<comment type="subcellular location">
    <subcellularLocation>
        <location evidence="1">Membrane</location>
        <topology evidence="1">Multi-pass membrane protein</topology>
    </subcellularLocation>
</comment>
<reference evidence="7 8" key="1">
    <citation type="submission" date="2020-08" db="EMBL/GenBank/DDBJ databases">
        <authorList>
            <person name="Ren C."/>
            <person name="Gu Y."/>
            <person name="Xu Y."/>
        </authorList>
    </citation>
    <scope>NUCLEOTIDE SEQUENCE [LARGE SCALE GENOMIC DNA]</scope>
    <source>
        <strain evidence="7 8">LBM18003</strain>
    </source>
</reference>
<evidence type="ECO:0000313" key="8">
    <source>
        <dbReference type="Proteomes" id="UP000516046"/>
    </source>
</evidence>
<evidence type="ECO:0000256" key="1">
    <source>
        <dbReference type="ARBA" id="ARBA00004141"/>
    </source>
</evidence>
<name>A0A7G9WJA5_9FIRM</name>
<feature type="transmembrane region" description="Helical" evidence="5">
    <location>
        <begin position="145"/>
        <end position="166"/>
    </location>
</feature>
<dbReference type="EMBL" id="CP060696">
    <property type="protein sequence ID" value="QNO18767.1"/>
    <property type="molecule type" value="Genomic_DNA"/>
</dbReference>
<feature type="transmembrane region" description="Helical" evidence="5">
    <location>
        <begin position="60"/>
        <end position="81"/>
    </location>
</feature>
<dbReference type="PIRSF" id="PIRSF006648">
    <property type="entry name" value="DrrB"/>
    <property type="match status" value="1"/>
</dbReference>
<dbReference type="GO" id="GO:0043190">
    <property type="term" value="C:ATP-binding cassette (ABC) transporter complex"/>
    <property type="evidence" value="ECO:0007669"/>
    <property type="project" value="InterPro"/>
</dbReference>
<feature type="transmembrane region" description="Helical" evidence="5">
    <location>
        <begin position="20"/>
        <end position="40"/>
    </location>
</feature>
<dbReference type="Pfam" id="PF12698">
    <property type="entry name" value="ABC2_membrane_3"/>
    <property type="match status" value="1"/>
</dbReference>